<evidence type="ECO:0000256" key="5">
    <source>
        <dbReference type="ARBA" id="ARBA00022553"/>
    </source>
</evidence>
<feature type="region of interest" description="Disordered" evidence="15">
    <location>
        <begin position="537"/>
        <end position="583"/>
    </location>
</feature>
<evidence type="ECO:0000256" key="15">
    <source>
        <dbReference type="SAM" id="MobiDB-lite"/>
    </source>
</evidence>
<dbReference type="Gene3D" id="3.30.565.10">
    <property type="entry name" value="Histidine kinase-like ATPase, C-terminal domain"/>
    <property type="match status" value="1"/>
</dbReference>
<dbReference type="InterPro" id="IPR036890">
    <property type="entry name" value="HATPase_C_sf"/>
</dbReference>
<feature type="transmembrane region" description="Helical" evidence="16">
    <location>
        <begin position="236"/>
        <end position="254"/>
    </location>
</feature>
<dbReference type="GO" id="GO:0005886">
    <property type="term" value="C:plasma membrane"/>
    <property type="evidence" value="ECO:0007669"/>
    <property type="project" value="UniProtKB-SubCell"/>
</dbReference>
<dbReference type="SMART" id="SM00388">
    <property type="entry name" value="HisKA"/>
    <property type="match status" value="1"/>
</dbReference>
<dbReference type="PRINTS" id="PR00344">
    <property type="entry name" value="BCTRLSENSOR"/>
</dbReference>
<evidence type="ECO:0000259" key="18">
    <source>
        <dbReference type="PROSITE" id="PS50885"/>
    </source>
</evidence>
<dbReference type="EC" id="2.7.13.3" evidence="3"/>
<dbReference type="InterPro" id="IPR005467">
    <property type="entry name" value="His_kinase_dom"/>
</dbReference>
<dbReference type="Pfam" id="PF02518">
    <property type="entry name" value="HATPase_c"/>
    <property type="match status" value="1"/>
</dbReference>
<dbReference type="PANTHER" id="PTHR43547:SF2">
    <property type="entry name" value="HYBRID SIGNAL TRANSDUCTION HISTIDINE KINASE C"/>
    <property type="match status" value="1"/>
</dbReference>
<keyword evidence="4" id="KW-1003">Cell membrane</keyword>
<evidence type="ECO:0000313" key="20">
    <source>
        <dbReference type="Proteomes" id="UP000572635"/>
    </source>
</evidence>
<dbReference type="InterPro" id="IPR003594">
    <property type="entry name" value="HATPase_dom"/>
</dbReference>
<dbReference type="Gene3D" id="1.10.287.130">
    <property type="match status" value="1"/>
</dbReference>
<proteinExistence type="predicted"/>
<dbReference type="InterPro" id="IPR036097">
    <property type="entry name" value="HisK_dim/P_sf"/>
</dbReference>
<name>A0A7W8QLV3_9ACTN</name>
<dbReference type="NCBIfam" id="NF040691">
    <property type="entry name" value="MtrAB_MtrB"/>
    <property type="match status" value="1"/>
</dbReference>
<feature type="transmembrane region" description="Helical" evidence="16">
    <location>
        <begin position="64"/>
        <end position="84"/>
    </location>
</feature>
<feature type="compositionally biased region" description="Low complexity" evidence="15">
    <location>
        <begin position="560"/>
        <end position="571"/>
    </location>
</feature>
<dbReference type="Proteomes" id="UP000572635">
    <property type="component" value="Unassembled WGS sequence"/>
</dbReference>
<protein>
    <recommendedName>
        <fullName evidence="14">Sensor histidine kinase MtrB</fullName>
        <ecNumber evidence="3">2.7.13.3</ecNumber>
    </recommendedName>
</protein>
<comment type="caution">
    <text evidence="19">The sequence shown here is derived from an EMBL/GenBank/DDBJ whole genome shotgun (WGS) entry which is preliminary data.</text>
</comment>
<organism evidence="19 20">
    <name type="scientific">Nocardiopsis composta</name>
    <dbReference type="NCBI Taxonomy" id="157465"/>
    <lineage>
        <taxon>Bacteria</taxon>
        <taxon>Bacillati</taxon>
        <taxon>Actinomycetota</taxon>
        <taxon>Actinomycetes</taxon>
        <taxon>Streptosporangiales</taxon>
        <taxon>Nocardiopsidaceae</taxon>
        <taxon>Nocardiopsis</taxon>
    </lineage>
</organism>
<feature type="domain" description="Histidine kinase" evidence="17">
    <location>
        <begin position="323"/>
        <end position="540"/>
    </location>
</feature>
<evidence type="ECO:0000256" key="7">
    <source>
        <dbReference type="ARBA" id="ARBA00022692"/>
    </source>
</evidence>
<gene>
    <name evidence="19" type="ORF">HDA36_002931</name>
</gene>
<evidence type="ECO:0000313" key="19">
    <source>
        <dbReference type="EMBL" id="MBB5432847.1"/>
    </source>
</evidence>
<evidence type="ECO:0000256" key="12">
    <source>
        <dbReference type="ARBA" id="ARBA00023012"/>
    </source>
</evidence>
<dbReference type="SUPFAM" id="SSF158472">
    <property type="entry name" value="HAMP domain-like"/>
    <property type="match status" value="1"/>
</dbReference>
<keyword evidence="10" id="KW-0067">ATP-binding</keyword>
<dbReference type="SMART" id="SM00387">
    <property type="entry name" value="HATPase_c"/>
    <property type="match status" value="1"/>
</dbReference>
<dbReference type="InterPro" id="IPR004358">
    <property type="entry name" value="Sig_transdc_His_kin-like_C"/>
</dbReference>
<dbReference type="InterPro" id="IPR003660">
    <property type="entry name" value="HAMP_dom"/>
</dbReference>
<evidence type="ECO:0000256" key="16">
    <source>
        <dbReference type="SAM" id="Phobius"/>
    </source>
</evidence>
<evidence type="ECO:0000256" key="9">
    <source>
        <dbReference type="ARBA" id="ARBA00022777"/>
    </source>
</evidence>
<dbReference type="GO" id="GO:0005524">
    <property type="term" value="F:ATP binding"/>
    <property type="evidence" value="ECO:0007669"/>
    <property type="project" value="UniProtKB-KW"/>
</dbReference>
<keyword evidence="7 16" id="KW-0812">Transmembrane</keyword>
<accession>A0A7W8QLV3</accession>
<comment type="catalytic activity">
    <reaction evidence="1">
        <text>ATP + protein L-histidine = ADP + protein N-phospho-L-histidine.</text>
        <dbReference type="EC" id="2.7.13.3"/>
    </reaction>
</comment>
<evidence type="ECO:0000256" key="13">
    <source>
        <dbReference type="ARBA" id="ARBA00023136"/>
    </source>
</evidence>
<dbReference type="PROSITE" id="PS50885">
    <property type="entry name" value="HAMP"/>
    <property type="match status" value="1"/>
</dbReference>
<keyword evidence="20" id="KW-1185">Reference proteome</keyword>
<dbReference type="SMART" id="SM00304">
    <property type="entry name" value="HAMP"/>
    <property type="match status" value="1"/>
</dbReference>
<dbReference type="InterPro" id="IPR047669">
    <property type="entry name" value="MtrAB_MtrB"/>
</dbReference>
<dbReference type="GO" id="GO:0000155">
    <property type="term" value="F:phosphorelay sensor kinase activity"/>
    <property type="evidence" value="ECO:0007669"/>
    <property type="project" value="InterPro"/>
</dbReference>
<dbReference type="EMBL" id="JACHDB010000001">
    <property type="protein sequence ID" value="MBB5432847.1"/>
    <property type="molecule type" value="Genomic_DNA"/>
</dbReference>
<dbReference type="Pfam" id="PF00512">
    <property type="entry name" value="HisKA"/>
    <property type="match status" value="1"/>
</dbReference>
<evidence type="ECO:0000256" key="10">
    <source>
        <dbReference type="ARBA" id="ARBA00022840"/>
    </source>
</evidence>
<dbReference type="AlphaFoldDB" id="A0A7W8QLV3"/>
<feature type="compositionally biased region" description="Low complexity" evidence="15">
    <location>
        <begin position="1"/>
        <end position="17"/>
    </location>
</feature>
<keyword evidence="5" id="KW-0597">Phosphoprotein</keyword>
<dbReference type="InterPro" id="IPR003661">
    <property type="entry name" value="HisK_dim/P_dom"/>
</dbReference>
<dbReference type="PROSITE" id="PS50109">
    <property type="entry name" value="HIS_KIN"/>
    <property type="match status" value="1"/>
</dbReference>
<evidence type="ECO:0000256" key="3">
    <source>
        <dbReference type="ARBA" id="ARBA00012438"/>
    </source>
</evidence>
<evidence type="ECO:0000256" key="6">
    <source>
        <dbReference type="ARBA" id="ARBA00022679"/>
    </source>
</evidence>
<evidence type="ECO:0000256" key="2">
    <source>
        <dbReference type="ARBA" id="ARBA00004651"/>
    </source>
</evidence>
<keyword evidence="11 16" id="KW-1133">Transmembrane helix</keyword>
<dbReference type="FunFam" id="1.10.287.130:FF:000010">
    <property type="entry name" value="Two-component sensor histidine kinase"/>
    <property type="match status" value="1"/>
</dbReference>
<dbReference type="CDD" id="cd00075">
    <property type="entry name" value="HATPase"/>
    <property type="match status" value="1"/>
</dbReference>
<evidence type="ECO:0000256" key="14">
    <source>
        <dbReference type="ARBA" id="ARBA00035305"/>
    </source>
</evidence>
<dbReference type="SUPFAM" id="SSF47384">
    <property type="entry name" value="Homodimeric domain of signal transducing histidine kinase"/>
    <property type="match status" value="1"/>
</dbReference>
<keyword evidence="9 19" id="KW-0418">Kinase</keyword>
<keyword evidence="12" id="KW-0902">Two-component regulatory system</keyword>
<feature type="region of interest" description="Disordered" evidence="15">
    <location>
        <begin position="1"/>
        <end position="22"/>
    </location>
</feature>
<sequence>MSSAETAAVPPEAASPEETGEAVRTRWQRLSGGLLIGYQFAQRAARALVRGVHQRWRGSLQLRVVSTTLVISLAVAAVLGFFLVQQIRSGLLEAQRESALREHAAGLSTALSELQDGEQPVDRDKQLYDIVEELSGGSGTSSSGHDAMILPSVDGSSGWVAGGVRETTVPDRLRERVQSSGGVDSSYWTYTTIQRERGANEPGLVVGAPLSHAYELYYVFPLTHEQGILDLVQNTLVFVATLLCLVLGVIAYMVTRQVVSPVRAAAGSAERLAEGDLNERMKVRGADDLARLAVSFNEMAGNLQEKIQELEELSRAQRQFVSDVSHELRTPLTTIRMAGDLLYEERDDLDPTMARSVELLQGQLERFEELLADLLEISRHDAGAATLAVEPADIRDAVLKAVGDSEQIAEKRGIKVVLRLPAEPCVAEFDTRRINRILTNLVVNAIEHSEGKDVIVTAAGDRDAVAVAVRDFGVGLKEGEEHLCFDRFWRADPARARTTGGTGLGLSIAKEDAQLHGGWLQAWGEPGAGSQFRLSLPRKSGQELRGSPLPLVPPEKPMGRARPASAPAAEAEQGRPAVTGEGR</sequence>
<dbReference type="PANTHER" id="PTHR43547">
    <property type="entry name" value="TWO-COMPONENT HISTIDINE KINASE"/>
    <property type="match status" value="1"/>
</dbReference>
<dbReference type="Gene3D" id="6.10.340.10">
    <property type="match status" value="1"/>
</dbReference>
<feature type="domain" description="HAMP" evidence="18">
    <location>
        <begin position="256"/>
        <end position="308"/>
    </location>
</feature>
<evidence type="ECO:0000256" key="8">
    <source>
        <dbReference type="ARBA" id="ARBA00022741"/>
    </source>
</evidence>
<dbReference type="Pfam" id="PF00672">
    <property type="entry name" value="HAMP"/>
    <property type="match status" value="1"/>
</dbReference>
<evidence type="ECO:0000256" key="4">
    <source>
        <dbReference type="ARBA" id="ARBA00022475"/>
    </source>
</evidence>
<dbReference type="SUPFAM" id="SSF55874">
    <property type="entry name" value="ATPase domain of HSP90 chaperone/DNA topoisomerase II/histidine kinase"/>
    <property type="match status" value="1"/>
</dbReference>
<keyword evidence="13 16" id="KW-0472">Membrane</keyword>
<dbReference type="RefSeq" id="WP_184392357.1">
    <property type="nucleotide sequence ID" value="NZ_BAAAJD010000110.1"/>
</dbReference>
<dbReference type="FunFam" id="3.30.565.10:FF:000013">
    <property type="entry name" value="Two-component sensor histidine kinase"/>
    <property type="match status" value="1"/>
</dbReference>
<evidence type="ECO:0000259" key="17">
    <source>
        <dbReference type="PROSITE" id="PS50109"/>
    </source>
</evidence>
<keyword evidence="6 19" id="KW-0808">Transferase</keyword>
<comment type="subcellular location">
    <subcellularLocation>
        <location evidence="2">Cell membrane</location>
        <topology evidence="2">Multi-pass membrane protein</topology>
    </subcellularLocation>
</comment>
<dbReference type="CDD" id="cd06225">
    <property type="entry name" value="HAMP"/>
    <property type="match status" value="1"/>
</dbReference>
<evidence type="ECO:0000256" key="11">
    <source>
        <dbReference type="ARBA" id="ARBA00022989"/>
    </source>
</evidence>
<dbReference type="CDD" id="cd00082">
    <property type="entry name" value="HisKA"/>
    <property type="match status" value="1"/>
</dbReference>
<reference evidence="19 20" key="1">
    <citation type="submission" date="2020-08" db="EMBL/GenBank/DDBJ databases">
        <title>Sequencing the genomes of 1000 actinobacteria strains.</title>
        <authorList>
            <person name="Klenk H.-P."/>
        </authorList>
    </citation>
    <scope>NUCLEOTIDE SEQUENCE [LARGE SCALE GENOMIC DNA]</scope>
    <source>
        <strain evidence="19 20">DSM 44551</strain>
    </source>
</reference>
<evidence type="ECO:0000256" key="1">
    <source>
        <dbReference type="ARBA" id="ARBA00000085"/>
    </source>
</evidence>
<keyword evidence="8" id="KW-0547">Nucleotide-binding</keyword>